<organism evidence="3">
    <name type="scientific">Salix viminalis</name>
    <name type="common">Common osier</name>
    <name type="synonym">Basket willow</name>
    <dbReference type="NCBI Taxonomy" id="40686"/>
    <lineage>
        <taxon>Eukaryota</taxon>
        <taxon>Viridiplantae</taxon>
        <taxon>Streptophyta</taxon>
        <taxon>Embryophyta</taxon>
        <taxon>Tracheophyta</taxon>
        <taxon>Spermatophyta</taxon>
        <taxon>Magnoliopsida</taxon>
        <taxon>eudicotyledons</taxon>
        <taxon>Gunneridae</taxon>
        <taxon>Pentapetalae</taxon>
        <taxon>rosids</taxon>
        <taxon>fabids</taxon>
        <taxon>Malpighiales</taxon>
        <taxon>Salicaceae</taxon>
        <taxon>Saliceae</taxon>
        <taxon>Salix</taxon>
    </lineage>
</organism>
<feature type="region of interest" description="Disordered" evidence="1">
    <location>
        <begin position="452"/>
        <end position="473"/>
    </location>
</feature>
<evidence type="ECO:0000313" key="3">
    <source>
        <dbReference type="EMBL" id="VFU39346.1"/>
    </source>
</evidence>
<proteinExistence type="predicted"/>
<dbReference type="InterPro" id="IPR040283">
    <property type="entry name" value="DDB_G0292058-like"/>
</dbReference>
<name>A0A6N2LGU0_SALVM</name>
<dbReference type="PANTHER" id="PTHR31414:SF18">
    <property type="entry name" value="TRANSMEMBRANE PROTEIN-RELATED"/>
    <property type="match status" value="1"/>
</dbReference>
<evidence type="ECO:0000256" key="1">
    <source>
        <dbReference type="SAM" id="MobiDB-lite"/>
    </source>
</evidence>
<dbReference type="EMBL" id="CAADRP010001528">
    <property type="protein sequence ID" value="VFU39346.1"/>
    <property type="molecule type" value="Genomic_DNA"/>
</dbReference>
<feature type="compositionally biased region" description="Polar residues" evidence="1">
    <location>
        <begin position="459"/>
        <end position="473"/>
    </location>
</feature>
<feature type="region of interest" description="Disordered" evidence="1">
    <location>
        <begin position="34"/>
        <end position="53"/>
    </location>
</feature>
<reference evidence="3" key="1">
    <citation type="submission" date="2019-03" db="EMBL/GenBank/DDBJ databases">
        <authorList>
            <person name="Mank J."/>
            <person name="Almeida P."/>
        </authorList>
    </citation>
    <scope>NUCLEOTIDE SEQUENCE</scope>
    <source>
        <strain evidence="3">78183</strain>
    </source>
</reference>
<feature type="transmembrane region" description="Helical" evidence="2">
    <location>
        <begin position="136"/>
        <end position="160"/>
    </location>
</feature>
<keyword evidence="2" id="KW-0812">Transmembrane</keyword>
<dbReference type="AlphaFoldDB" id="A0A6N2LGU0"/>
<dbReference type="PANTHER" id="PTHR31414">
    <property type="entry name" value="TRANSMEMBRANE PROTEIN DDB_G0292058"/>
    <property type="match status" value="1"/>
</dbReference>
<gene>
    <name evidence="3" type="ORF">SVIM_LOCUS218035</name>
</gene>
<keyword evidence="2" id="KW-0472">Membrane</keyword>
<dbReference type="GO" id="GO:0016020">
    <property type="term" value="C:membrane"/>
    <property type="evidence" value="ECO:0007669"/>
    <property type="project" value="TreeGrafter"/>
</dbReference>
<feature type="transmembrane region" description="Helical" evidence="2">
    <location>
        <begin position="420"/>
        <end position="440"/>
    </location>
</feature>
<sequence length="703" mass="80007">MYKSNGDSGLDQKAKWFLQCKSLHWLKSHCRTTFSSNSSKPGTNVADANNNVSRPMIQSDDTVRVDPLKDFKKYRGGYDIKNKHYWINHVHRSLWICHWCNLASWWIAYEVSSNCYCCKNRRNEKLKKRLPCHNQYYLWPILLAVFFTILAITASGLVLGGNAKFHSRAKTVVDIIIDTANNATRTMYNTTGAMKDMKRIWEHLIKLPYSTSEKLDVGAADIERQARKNRRLIDKGLKIVYVTTVNFLEPGCANRSFSLWNSEVTATTNIFSRDSCTALESFQQNPYNNSLSSILPCDQLLSAKPILSDISQGIYSLVIQYQFQADKCPSNTIRIGDIPQSFPQVLKVLTCSSFDNGTCASGQFISPYDYITAEAYSTSIQSLLNVYPEMENLVECQTVKDALSEILLYHCKPLKRSIRMVWTSLVFLSLVMVFLVLIWAKLAQHEQEHHSVDGCNCSEPETGTKDSSNQTSRLDTYHKEVEVRNQEGCRDLVCLCREMVTKFSGGKPNLGTNPSIECNKICQDNKIKFQFNSAFPSHILGLSREFCSYVLKEVQNDNHPISHTTSVPPRPLYKCLAMALYESVICGTLWASKKKDLADKDSESKQRRVNDLVLNEGTKSILRTVNFELHVQEPFFTQLEEWHQEQQSFSIRVLLQVQGLEFSESSRQKKERSNGILATCAAKSAAQPYISLARILPERHRAS</sequence>
<evidence type="ECO:0000256" key="2">
    <source>
        <dbReference type="SAM" id="Phobius"/>
    </source>
</evidence>
<accession>A0A6N2LGU0</accession>
<keyword evidence="2" id="KW-1133">Transmembrane helix</keyword>
<protein>
    <submittedName>
        <fullName evidence="3">Uncharacterized protein</fullName>
    </submittedName>
</protein>